<dbReference type="InterPro" id="IPR013525">
    <property type="entry name" value="ABC2_TM"/>
</dbReference>
<dbReference type="Proteomes" id="UP000384372">
    <property type="component" value="Unassembled WGS sequence"/>
</dbReference>
<dbReference type="InterPro" id="IPR051449">
    <property type="entry name" value="ABC-2_transporter_component"/>
</dbReference>
<evidence type="ECO:0000256" key="2">
    <source>
        <dbReference type="ARBA" id="ARBA00022475"/>
    </source>
</evidence>
<keyword evidence="9" id="KW-1185">Reference proteome</keyword>
<evidence type="ECO:0000256" key="6">
    <source>
        <dbReference type="SAM" id="Phobius"/>
    </source>
</evidence>
<feature type="transmembrane region" description="Helical" evidence="6">
    <location>
        <begin position="240"/>
        <end position="264"/>
    </location>
</feature>
<proteinExistence type="predicted"/>
<feature type="transmembrane region" description="Helical" evidence="6">
    <location>
        <begin position="363"/>
        <end position="382"/>
    </location>
</feature>
<keyword evidence="3 6" id="KW-0812">Transmembrane</keyword>
<feature type="transmembrane region" description="Helical" evidence="6">
    <location>
        <begin position="270"/>
        <end position="295"/>
    </location>
</feature>
<dbReference type="GO" id="GO:0140359">
    <property type="term" value="F:ABC-type transporter activity"/>
    <property type="evidence" value="ECO:0007669"/>
    <property type="project" value="InterPro"/>
</dbReference>
<dbReference type="AlphaFoldDB" id="A0A6A7WC27"/>
<evidence type="ECO:0000313" key="9">
    <source>
        <dbReference type="Proteomes" id="UP000384372"/>
    </source>
</evidence>
<feature type="transmembrane region" description="Helical" evidence="6">
    <location>
        <begin position="186"/>
        <end position="207"/>
    </location>
</feature>
<keyword evidence="2" id="KW-1003">Cell membrane</keyword>
<protein>
    <submittedName>
        <fullName evidence="8">ABC transporter permease</fullName>
    </submittedName>
</protein>
<comment type="caution">
    <text evidence="8">The sequence shown here is derived from an EMBL/GenBank/DDBJ whole genome shotgun (WGS) entry which is preliminary data.</text>
</comment>
<keyword evidence="4 6" id="KW-1133">Transmembrane helix</keyword>
<dbReference type="PANTHER" id="PTHR30294">
    <property type="entry name" value="MEMBRANE COMPONENT OF ABC TRANSPORTER YHHJ-RELATED"/>
    <property type="match status" value="1"/>
</dbReference>
<evidence type="ECO:0000256" key="5">
    <source>
        <dbReference type="ARBA" id="ARBA00023136"/>
    </source>
</evidence>
<name>A0A6A7WC27_9BACT</name>
<comment type="subcellular location">
    <subcellularLocation>
        <location evidence="1">Cell membrane</location>
        <topology evidence="1">Multi-pass membrane protein</topology>
    </subcellularLocation>
</comment>
<dbReference type="EMBL" id="VZAD01000063">
    <property type="protein sequence ID" value="MQP11941.1"/>
    <property type="molecule type" value="Genomic_DNA"/>
</dbReference>
<feature type="transmembrane region" description="Helical" evidence="6">
    <location>
        <begin position="25"/>
        <end position="44"/>
    </location>
</feature>
<dbReference type="OrthoDB" id="9811522at2"/>
<sequence>MTRSIINIIQIWMTELREIMHDKGILIFIIFVPLCYPLLYSYVYTNEVVRDVPFAVIDDCNSSMSREFIRKMDATPEASLAAHCNDVNEARQLLMERKIYGVVRIPKTFNLDIWRGEQTTVGLYCDMSSLLYYKALLLAANNVSLDMNRDIKVDNYLHPMTREDEKIARMPIEYDYISLFNPQSGFAAFLIPPVLMLIIQQTLFLGIGMSMGNQREKCLANMLPKRKWYRRPVDIVIGKAIFYFILYLLMAIYMYTAVTLWFGLPDVGDYFVFLRFIIPYILACIFMAMVLSVLVYRREDCIMLFVFLSVPLLFMSGISWPGSEIPVFWKYVSRLFPSTFGMNGYLRIMGTGASIADIHKEYVGLWCQVFVYGILACVMYRLRLKAIVKRLSSAKNRLRIYQGK</sequence>
<dbReference type="PANTHER" id="PTHR30294:SF46">
    <property type="entry name" value="ABC TRANSPORTER PERMEASE"/>
    <property type="match status" value="1"/>
</dbReference>
<reference evidence="8 9" key="1">
    <citation type="submission" date="2019-09" db="EMBL/GenBank/DDBJ databases">
        <title>Distinct polysaccharide growth profiles of human intestinal Prevotella copri isolates.</title>
        <authorList>
            <person name="Fehlner-Peach H."/>
            <person name="Magnabosco C."/>
            <person name="Raghavan V."/>
            <person name="Scher J.U."/>
            <person name="Tett A."/>
            <person name="Cox L.M."/>
            <person name="Gottsegen C."/>
            <person name="Watters A."/>
            <person name="Wiltshire- Gordon J.D."/>
            <person name="Segata N."/>
            <person name="Bonneau R."/>
            <person name="Littman D.R."/>
        </authorList>
    </citation>
    <scope>NUCLEOTIDE SEQUENCE [LARGE SCALE GENOMIC DNA]</scope>
    <source>
        <strain evidence="9">iAQ1173</strain>
    </source>
</reference>
<keyword evidence="5 6" id="KW-0472">Membrane</keyword>
<dbReference type="GO" id="GO:0005886">
    <property type="term" value="C:plasma membrane"/>
    <property type="evidence" value="ECO:0007669"/>
    <property type="project" value="UniProtKB-SubCell"/>
</dbReference>
<evidence type="ECO:0000313" key="8">
    <source>
        <dbReference type="EMBL" id="MQP11941.1"/>
    </source>
</evidence>
<evidence type="ECO:0000256" key="4">
    <source>
        <dbReference type="ARBA" id="ARBA00022989"/>
    </source>
</evidence>
<evidence type="ECO:0000259" key="7">
    <source>
        <dbReference type="Pfam" id="PF12698"/>
    </source>
</evidence>
<dbReference type="Pfam" id="PF12698">
    <property type="entry name" value="ABC2_membrane_3"/>
    <property type="match status" value="1"/>
</dbReference>
<dbReference type="RefSeq" id="WP_158463616.1">
    <property type="nucleotide sequence ID" value="NZ_VZAD01000063.1"/>
</dbReference>
<dbReference type="Gene3D" id="3.40.1710.10">
    <property type="entry name" value="abc type-2 transporter like domain"/>
    <property type="match status" value="1"/>
</dbReference>
<gene>
    <name evidence="8" type="ORF">F7D20_08245</name>
</gene>
<evidence type="ECO:0000256" key="1">
    <source>
        <dbReference type="ARBA" id="ARBA00004651"/>
    </source>
</evidence>
<feature type="domain" description="ABC-2 type transporter transmembrane" evidence="7">
    <location>
        <begin position="23"/>
        <end position="377"/>
    </location>
</feature>
<accession>A0A6A7WC27</accession>
<evidence type="ECO:0000256" key="3">
    <source>
        <dbReference type="ARBA" id="ARBA00022692"/>
    </source>
</evidence>
<organism evidence="8 9">
    <name type="scientific">Segatella copri</name>
    <dbReference type="NCBI Taxonomy" id="165179"/>
    <lineage>
        <taxon>Bacteria</taxon>
        <taxon>Pseudomonadati</taxon>
        <taxon>Bacteroidota</taxon>
        <taxon>Bacteroidia</taxon>
        <taxon>Bacteroidales</taxon>
        <taxon>Prevotellaceae</taxon>
        <taxon>Segatella</taxon>
    </lineage>
</organism>
<feature type="transmembrane region" description="Helical" evidence="6">
    <location>
        <begin position="302"/>
        <end position="320"/>
    </location>
</feature>